<keyword evidence="2" id="KW-1185">Reference proteome</keyword>
<organism evidence="1 2">
    <name type="scientific">Ktedonospora formicarum</name>
    <dbReference type="NCBI Taxonomy" id="2778364"/>
    <lineage>
        <taxon>Bacteria</taxon>
        <taxon>Bacillati</taxon>
        <taxon>Chloroflexota</taxon>
        <taxon>Ktedonobacteria</taxon>
        <taxon>Ktedonobacterales</taxon>
        <taxon>Ktedonobacteraceae</taxon>
        <taxon>Ktedonospora</taxon>
    </lineage>
</organism>
<comment type="caution">
    <text evidence="1">The sequence shown here is derived from an EMBL/GenBank/DDBJ whole genome shotgun (WGS) entry which is preliminary data.</text>
</comment>
<dbReference type="EMBL" id="BNJF01000003">
    <property type="protein sequence ID" value="GHO47790.1"/>
    <property type="molecule type" value="Genomic_DNA"/>
</dbReference>
<dbReference type="RefSeq" id="WP_220197026.1">
    <property type="nucleotide sequence ID" value="NZ_BNJF01000003.1"/>
</dbReference>
<proteinExistence type="predicted"/>
<sequence>MAKGALLVGWGEIIPGREKAAAATLNAAMHYCIRLQREGKIESFEAIALEPHGSDLNGFVMLRGEKESIARLRVEDEFTSIIVGVQLVHRHVRVVGAYVGAEMQSLFAMWDEQEVKLLS</sequence>
<evidence type="ECO:0000313" key="1">
    <source>
        <dbReference type="EMBL" id="GHO47790.1"/>
    </source>
</evidence>
<gene>
    <name evidence="1" type="ORF">KSX_59530</name>
</gene>
<reference evidence="1" key="1">
    <citation type="submission" date="2020-10" db="EMBL/GenBank/DDBJ databases">
        <title>Taxonomic study of unclassified bacteria belonging to the class Ktedonobacteria.</title>
        <authorList>
            <person name="Yabe S."/>
            <person name="Wang C.M."/>
            <person name="Zheng Y."/>
            <person name="Sakai Y."/>
            <person name="Cavaletti L."/>
            <person name="Monciardini P."/>
            <person name="Donadio S."/>
        </authorList>
    </citation>
    <scope>NUCLEOTIDE SEQUENCE</scope>
    <source>
        <strain evidence="1">SOSP1-1</strain>
    </source>
</reference>
<dbReference type="Proteomes" id="UP000612362">
    <property type="component" value="Unassembled WGS sequence"/>
</dbReference>
<name>A0A8J3I6I8_9CHLR</name>
<accession>A0A8J3I6I8</accession>
<evidence type="ECO:0000313" key="2">
    <source>
        <dbReference type="Proteomes" id="UP000612362"/>
    </source>
</evidence>
<dbReference type="AlphaFoldDB" id="A0A8J3I6I8"/>
<protein>
    <submittedName>
        <fullName evidence="1">Uncharacterized protein</fullName>
    </submittedName>
</protein>